<sequence length="89" mass="9141">MKLNIRQAAALALVAAAASSAFAQITVTGDGTEMPDLKACLANADKGDTAAIDKCVSANLDEIEAFIAANPKTAIDTDTQDEDEADKAE</sequence>
<proteinExistence type="predicted"/>
<comment type="caution">
    <text evidence="2">The sequence shown here is derived from an EMBL/GenBank/DDBJ whole genome shotgun (WGS) entry which is preliminary data.</text>
</comment>
<name>A0ABQ1JTT8_9PROT</name>
<keyword evidence="3" id="KW-1185">Reference proteome</keyword>
<feature type="chain" id="PRO_5045754793" evidence="1">
    <location>
        <begin position="24"/>
        <end position="89"/>
    </location>
</feature>
<organism evidence="2 3">
    <name type="scientific">Henriciella pelagia</name>
    <dbReference type="NCBI Taxonomy" id="1977912"/>
    <lineage>
        <taxon>Bacteria</taxon>
        <taxon>Pseudomonadati</taxon>
        <taxon>Pseudomonadota</taxon>
        <taxon>Alphaproteobacteria</taxon>
        <taxon>Hyphomonadales</taxon>
        <taxon>Hyphomonadaceae</taxon>
        <taxon>Henriciella</taxon>
    </lineage>
</organism>
<keyword evidence="1" id="KW-0732">Signal</keyword>
<feature type="signal peptide" evidence="1">
    <location>
        <begin position="1"/>
        <end position="23"/>
    </location>
</feature>
<accession>A0ABQ1JTT8</accession>
<dbReference type="EMBL" id="BMKF01000002">
    <property type="protein sequence ID" value="GGB77706.1"/>
    <property type="molecule type" value="Genomic_DNA"/>
</dbReference>
<protein>
    <submittedName>
        <fullName evidence="2">Uncharacterized protein</fullName>
    </submittedName>
</protein>
<evidence type="ECO:0000313" key="3">
    <source>
        <dbReference type="Proteomes" id="UP000628854"/>
    </source>
</evidence>
<evidence type="ECO:0000256" key="1">
    <source>
        <dbReference type="SAM" id="SignalP"/>
    </source>
</evidence>
<reference evidence="3" key="1">
    <citation type="journal article" date="2019" name="Int. J. Syst. Evol. Microbiol.">
        <title>The Global Catalogue of Microorganisms (GCM) 10K type strain sequencing project: providing services to taxonomists for standard genome sequencing and annotation.</title>
        <authorList>
            <consortium name="The Broad Institute Genomics Platform"/>
            <consortium name="The Broad Institute Genome Sequencing Center for Infectious Disease"/>
            <person name="Wu L."/>
            <person name="Ma J."/>
        </authorList>
    </citation>
    <scope>NUCLEOTIDE SEQUENCE [LARGE SCALE GENOMIC DNA]</scope>
    <source>
        <strain evidence="3">CGMCC 1.15928</strain>
    </source>
</reference>
<dbReference type="RefSeq" id="WP_084391368.1">
    <property type="nucleotide sequence ID" value="NZ_BMKF01000002.1"/>
</dbReference>
<evidence type="ECO:0000313" key="2">
    <source>
        <dbReference type="EMBL" id="GGB77706.1"/>
    </source>
</evidence>
<gene>
    <name evidence="2" type="ORF">GCM10011503_28100</name>
</gene>
<dbReference type="Proteomes" id="UP000628854">
    <property type="component" value="Unassembled WGS sequence"/>
</dbReference>